<dbReference type="PANTHER" id="PTHR45997">
    <property type="entry name" value="DNA LIGASE 4"/>
    <property type="match status" value="1"/>
</dbReference>
<protein>
    <recommendedName>
        <fullName evidence="7">ATP-dependent DNA ligase family profile domain-containing protein</fullName>
    </recommendedName>
</protein>
<dbReference type="Gene3D" id="1.10.3260.10">
    <property type="entry name" value="DNA ligase, ATP-dependent, N-terminal domain"/>
    <property type="match status" value="1"/>
</dbReference>
<dbReference type="Proteomes" id="UP001521116">
    <property type="component" value="Unassembled WGS sequence"/>
</dbReference>
<feature type="region of interest" description="Disordered" evidence="6">
    <location>
        <begin position="901"/>
        <end position="947"/>
    </location>
</feature>
<feature type="compositionally biased region" description="Polar residues" evidence="6">
    <location>
        <begin position="688"/>
        <end position="709"/>
    </location>
</feature>
<dbReference type="PROSITE" id="PS50160">
    <property type="entry name" value="DNA_LIGASE_A3"/>
    <property type="match status" value="1"/>
</dbReference>
<dbReference type="SUPFAM" id="SSF50249">
    <property type="entry name" value="Nucleic acid-binding proteins"/>
    <property type="match status" value="1"/>
</dbReference>
<dbReference type="Pfam" id="PF04675">
    <property type="entry name" value="DNA_ligase_A_N"/>
    <property type="match status" value="1"/>
</dbReference>
<keyword evidence="9" id="KW-1185">Reference proteome</keyword>
<evidence type="ECO:0000256" key="6">
    <source>
        <dbReference type="SAM" id="MobiDB-lite"/>
    </source>
</evidence>
<feature type="region of interest" description="Disordered" evidence="6">
    <location>
        <begin position="1016"/>
        <end position="1120"/>
    </location>
</feature>
<keyword evidence="5" id="KW-0539">Nucleus</keyword>
<proteinExistence type="inferred from homology"/>
<comment type="similarity">
    <text evidence="1">Belongs to the ATP-dependent DNA ligase family.</text>
</comment>
<evidence type="ECO:0000256" key="4">
    <source>
        <dbReference type="ARBA" id="ARBA00022840"/>
    </source>
</evidence>
<evidence type="ECO:0000259" key="7">
    <source>
        <dbReference type="PROSITE" id="PS50160"/>
    </source>
</evidence>
<feature type="compositionally biased region" description="Polar residues" evidence="6">
    <location>
        <begin position="919"/>
        <end position="934"/>
    </location>
</feature>
<dbReference type="InterPro" id="IPR012340">
    <property type="entry name" value="NA-bd_OB-fold"/>
</dbReference>
<keyword evidence="2" id="KW-0436">Ligase</keyword>
<dbReference type="EMBL" id="JAJVDC020000009">
    <property type="protein sequence ID" value="KAL1635843.1"/>
    <property type="molecule type" value="Genomic_DNA"/>
</dbReference>
<keyword evidence="4" id="KW-0067">ATP-binding</keyword>
<name>A0ABR3T8G2_9PEZI</name>
<dbReference type="Pfam" id="PF01068">
    <property type="entry name" value="DNA_ligase_A_M"/>
    <property type="match status" value="1"/>
</dbReference>
<sequence length="1259" mass="141117">MPLRFTWICDLLRDIEDIECRDPPHLPDRKRRLLRIAVENWFRKHRKNLDRPDTNGAAILSTLLPHTRTDRVYGLQAPRLTTLVARCLRFGTEKVKELNGWKDPTRGDLGACLERIEKEFDCEPLPGPGILSVEEVDRGLCDIASRCRFSSPAVQKTVSADVPQQILEPLMFRMHSREKKWFVRLLLKDFGRAVLDEALVLAEFHFMLPPLLKFQNDFATAIALLKGPLACYHAKPDPLSQKLMLEQAAQHLKPKIGIKIGRPTWYKARSFRNCLQMVGDGTWIIERKYDGEFCEVHVDLTKEDNIQIFSKNGKDATNDRRNLLPAIRGSLKIGTAECRIKSKCILLGEMVVFNQLDNQVMDFDKIRKHVSRSGSFLGTDKDSQPHPYENLMIFFFDILLVDEEVTMTLPHLKRRKRLSEVITKIYGRAMTVEWKQLDFSTAEAKKSLIYQFAYALHYRCEGLILKPNAPFFSLARDETASWCKGFIKLKQDYMTDMGGARDVADFAVVAASHDVQQAQRCRQRNLRWTNFYLGCLVGDDNGTHRGRSKFKIVAVVKATHCIPPKELEFLNQIGQFHCKEFDEDEPFTEDFTIQLGKNPIPGVLFTSPLVVEVLGSSFEKPPNEDFHMLRHPRVLRTHTDRSWKDCITMQGLADMAREAKEAPPDGESQDIKNKVQSYMEKINRSQDRNSLASKQTTPRSAGTTHSVSPLATLKTVNPAYAAGTPNPTSVLRPSGAHHNSAPSTASIKTPSPATALMKAKRTTIHTSITVDFAKEVTPVSQPSMQWTDTIGTPAASGPPTMREPLSTISPPKRNIVSDKSNGKAIRLFSRSEEEPLTRASVEDSPCPEVQNTIGLREARPDASGHGVSETLRTATGEPGNAQNVSIACENSPELSFYEEREASSMKQLTTRLRKEPHSKTASSGPGNSLRTNVQPCPPPNGRFAGRSGATFAQSSTAVVLKGPSDRISQQKEGAVDVLIRARTSTAAVAAVISPENTISSVRKLYSQEESPSATAYMLPPIPMLNGHPLPTPPKSSPNEPLSKHNAQPQNIPPAPPTRRLPTTNNPKRAADDFDIDASPRKVPKWRSSVYGLPSLPKPNNNNNHATNTLGPQPQPTRSELASSLPLPYTLPRTCFYLAFSLRHHTRLRHDLLARHFDAVVVDDLEHWRRDDAVYESMGSTVGESQAYYGYAKVVLVEPGKKRECEVVVVRVRDVLGRREEGVGVFDWRVVEDLVEAEAEGRRGEEREREIWEGRVWSLV</sequence>
<dbReference type="InterPro" id="IPR012310">
    <property type="entry name" value="DNA_ligase_ATP-dep_cent"/>
</dbReference>
<dbReference type="SUPFAM" id="SSF56091">
    <property type="entry name" value="DNA ligase/mRNA capping enzyme, catalytic domain"/>
    <property type="match status" value="1"/>
</dbReference>
<dbReference type="PANTHER" id="PTHR45997:SF2">
    <property type="entry name" value="ATP DEPENDENT DNA LIGASE DOMAIN PROTEIN (AFU_ORTHOLOGUE AFUA_5G02430)"/>
    <property type="match status" value="1"/>
</dbReference>
<organism evidence="8 9">
    <name type="scientific">Neofusicoccum ribis</name>
    <dbReference type="NCBI Taxonomy" id="45134"/>
    <lineage>
        <taxon>Eukaryota</taxon>
        <taxon>Fungi</taxon>
        <taxon>Dikarya</taxon>
        <taxon>Ascomycota</taxon>
        <taxon>Pezizomycotina</taxon>
        <taxon>Dothideomycetes</taxon>
        <taxon>Dothideomycetes incertae sedis</taxon>
        <taxon>Botryosphaeriales</taxon>
        <taxon>Botryosphaeriaceae</taxon>
        <taxon>Neofusicoccum</taxon>
    </lineage>
</organism>
<keyword evidence="3" id="KW-0547">Nucleotide-binding</keyword>
<reference evidence="8 9" key="1">
    <citation type="submission" date="2024-02" db="EMBL/GenBank/DDBJ databases">
        <title>De novo assembly and annotation of 12 fungi associated with fruit tree decline syndrome in Ontario, Canada.</title>
        <authorList>
            <person name="Sulman M."/>
            <person name="Ellouze W."/>
            <person name="Ilyukhin E."/>
        </authorList>
    </citation>
    <scope>NUCLEOTIDE SEQUENCE [LARGE SCALE GENOMIC DNA]</scope>
    <source>
        <strain evidence="8 9">M1-105</strain>
    </source>
</reference>
<evidence type="ECO:0000256" key="5">
    <source>
        <dbReference type="ARBA" id="ARBA00023242"/>
    </source>
</evidence>
<dbReference type="InterPro" id="IPR012308">
    <property type="entry name" value="DNA_ligase_ATP-dep_N"/>
</dbReference>
<dbReference type="InterPro" id="IPR036599">
    <property type="entry name" value="DNA_ligase_N_sf"/>
</dbReference>
<accession>A0ABR3T8G2</accession>
<feature type="region of interest" description="Disordered" evidence="6">
    <location>
        <begin position="683"/>
        <end position="754"/>
    </location>
</feature>
<feature type="compositionally biased region" description="Polar residues" evidence="6">
    <location>
        <begin position="740"/>
        <end position="752"/>
    </location>
</feature>
<dbReference type="Gene3D" id="3.30.470.30">
    <property type="entry name" value="DNA ligase/mRNA capping enzyme"/>
    <property type="match status" value="1"/>
</dbReference>
<feature type="domain" description="ATP-dependent DNA ligase family profile" evidence="7">
    <location>
        <begin position="393"/>
        <end position="537"/>
    </location>
</feature>
<evidence type="ECO:0000256" key="3">
    <source>
        <dbReference type="ARBA" id="ARBA00022741"/>
    </source>
</evidence>
<feature type="region of interest" description="Disordered" evidence="6">
    <location>
        <begin position="794"/>
        <end position="817"/>
    </location>
</feature>
<evidence type="ECO:0000313" key="9">
    <source>
        <dbReference type="Proteomes" id="UP001521116"/>
    </source>
</evidence>
<evidence type="ECO:0000313" key="8">
    <source>
        <dbReference type="EMBL" id="KAL1635843.1"/>
    </source>
</evidence>
<evidence type="ECO:0000256" key="2">
    <source>
        <dbReference type="ARBA" id="ARBA00022598"/>
    </source>
</evidence>
<comment type="caution">
    <text evidence="8">The sequence shown here is derived from an EMBL/GenBank/DDBJ whole genome shotgun (WGS) entry which is preliminary data.</text>
</comment>
<gene>
    <name evidence="8" type="ORF">SLS56_001538</name>
</gene>
<dbReference type="InterPro" id="IPR029710">
    <property type="entry name" value="LIG4"/>
</dbReference>
<evidence type="ECO:0000256" key="1">
    <source>
        <dbReference type="ARBA" id="ARBA00007572"/>
    </source>
</evidence>
<feature type="compositionally biased region" description="Polar residues" evidence="6">
    <location>
        <begin position="1104"/>
        <end position="1120"/>
    </location>
</feature>
<dbReference type="Gene3D" id="2.40.50.140">
    <property type="entry name" value="Nucleic acid-binding proteins"/>
    <property type="match status" value="1"/>
</dbReference>